<dbReference type="GeneID" id="54408001"/>
<dbReference type="PROSITE" id="PS50003">
    <property type="entry name" value="PH_DOMAIN"/>
    <property type="match status" value="1"/>
</dbReference>
<protein>
    <recommendedName>
        <fullName evidence="2">PH domain-containing protein</fullName>
    </recommendedName>
</protein>
<feature type="region of interest" description="Disordered" evidence="1">
    <location>
        <begin position="434"/>
        <end position="455"/>
    </location>
</feature>
<evidence type="ECO:0000313" key="4">
    <source>
        <dbReference type="Proteomes" id="UP000799771"/>
    </source>
</evidence>
<feature type="region of interest" description="Disordered" evidence="1">
    <location>
        <begin position="235"/>
        <end position="256"/>
    </location>
</feature>
<feature type="compositionally biased region" description="Polar residues" evidence="1">
    <location>
        <begin position="434"/>
        <end position="446"/>
    </location>
</feature>
<dbReference type="SUPFAM" id="SSF50729">
    <property type="entry name" value="PH domain-like"/>
    <property type="match status" value="1"/>
</dbReference>
<dbReference type="SMART" id="SM00233">
    <property type="entry name" value="PH"/>
    <property type="match status" value="1"/>
</dbReference>
<evidence type="ECO:0000256" key="1">
    <source>
        <dbReference type="SAM" id="MobiDB-lite"/>
    </source>
</evidence>
<accession>A0A6A6ALR3</accession>
<dbReference type="Proteomes" id="UP000799771">
    <property type="component" value="Unassembled WGS sequence"/>
</dbReference>
<dbReference type="Gene3D" id="2.30.29.30">
    <property type="entry name" value="Pleckstrin-homology domain (PH domain)/Phosphotyrosine-binding domain (PTB)"/>
    <property type="match status" value="1"/>
</dbReference>
<proteinExistence type="predicted"/>
<dbReference type="OrthoDB" id="5865767at2759"/>
<dbReference type="EMBL" id="ML977501">
    <property type="protein sequence ID" value="KAF2131827.1"/>
    <property type="molecule type" value="Genomic_DNA"/>
</dbReference>
<organism evidence="3 4">
    <name type="scientific">Dothidotthia symphoricarpi CBS 119687</name>
    <dbReference type="NCBI Taxonomy" id="1392245"/>
    <lineage>
        <taxon>Eukaryota</taxon>
        <taxon>Fungi</taxon>
        <taxon>Dikarya</taxon>
        <taxon>Ascomycota</taxon>
        <taxon>Pezizomycotina</taxon>
        <taxon>Dothideomycetes</taxon>
        <taxon>Pleosporomycetidae</taxon>
        <taxon>Pleosporales</taxon>
        <taxon>Dothidotthiaceae</taxon>
        <taxon>Dothidotthia</taxon>
    </lineage>
</organism>
<feature type="region of interest" description="Disordered" evidence="1">
    <location>
        <begin position="288"/>
        <end position="360"/>
    </location>
</feature>
<dbReference type="RefSeq" id="XP_033526214.1">
    <property type="nucleotide sequence ID" value="XM_033667569.1"/>
</dbReference>
<dbReference type="PANTHER" id="PTHR37283">
    <property type="entry name" value="PH DOMAIN-CONTAINING PROTEIN YHR131C"/>
    <property type="match status" value="1"/>
</dbReference>
<feature type="compositionally biased region" description="Low complexity" evidence="1">
    <location>
        <begin position="1"/>
        <end position="10"/>
    </location>
</feature>
<evidence type="ECO:0000259" key="2">
    <source>
        <dbReference type="PROSITE" id="PS50003"/>
    </source>
</evidence>
<feature type="compositionally biased region" description="Basic and acidic residues" evidence="1">
    <location>
        <begin position="313"/>
        <end position="332"/>
    </location>
</feature>
<dbReference type="InterPro" id="IPR001849">
    <property type="entry name" value="PH_domain"/>
</dbReference>
<feature type="domain" description="PH" evidence="2">
    <location>
        <begin position="82"/>
        <end position="228"/>
    </location>
</feature>
<gene>
    <name evidence="3" type="ORF">P153DRAFT_364314</name>
</gene>
<name>A0A6A6ALR3_9PLEO</name>
<dbReference type="PANTHER" id="PTHR37283:SF1">
    <property type="entry name" value="PH DOMAIN-CONTAINING PROTEIN YHR131C"/>
    <property type="match status" value="1"/>
</dbReference>
<dbReference type="AlphaFoldDB" id="A0A6A6ALR3"/>
<feature type="region of interest" description="Disordered" evidence="1">
    <location>
        <begin position="1"/>
        <end position="55"/>
    </location>
</feature>
<feature type="compositionally biased region" description="Polar residues" evidence="1">
    <location>
        <begin position="340"/>
        <end position="356"/>
    </location>
</feature>
<keyword evidence="4" id="KW-1185">Reference proteome</keyword>
<feature type="region of interest" description="Disordered" evidence="1">
    <location>
        <begin position="467"/>
        <end position="491"/>
    </location>
</feature>
<evidence type="ECO:0000313" key="3">
    <source>
        <dbReference type="EMBL" id="KAF2131827.1"/>
    </source>
</evidence>
<reference evidence="3" key="1">
    <citation type="journal article" date="2020" name="Stud. Mycol.">
        <title>101 Dothideomycetes genomes: a test case for predicting lifestyles and emergence of pathogens.</title>
        <authorList>
            <person name="Haridas S."/>
            <person name="Albert R."/>
            <person name="Binder M."/>
            <person name="Bloem J."/>
            <person name="Labutti K."/>
            <person name="Salamov A."/>
            <person name="Andreopoulos B."/>
            <person name="Baker S."/>
            <person name="Barry K."/>
            <person name="Bills G."/>
            <person name="Bluhm B."/>
            <person name="Cannon C."/>
            <person name="Castanera R."/>
            <person name="Culley D."/>
            <person name="Daum C."/>
            <person name="Ezra D."/>
            <person name="Gonzalez J."/>
            <person name="Henrissat B."/>
            <person name="Kuo A."/>
            <person name="Liang C."/>
            <person name="Lipzen A."/>
            <person name="Lutzoni F."/>
            <person name="Magnuson J."/>
            <person name="Mondo S."/>
            <person name="Nolan M."/>
            <person name="Ohm R."/>
            <person name="Pangilinan J."/>
            <person name="Park H.-J."/>
            <person name="Ramirez L."/>
            <person name="Alfaro M."/>
            <person name="Sun H."/>
            <person name="Tritt A."/>
            <person name="Yoshinaga Y."/>
            <person name="Zwiers L.-H."/>
            <person name="Turgeon B."/>
            <person name="Goodwin S."/>
            <person name="Spatafora J."/>
            <person name="Crous P."/>
            <person name="Grigoriev I."/>
        </authorList>
    </citation>
    <scope>NUCLEOTIDE SEQUENCE</scope>
    <source>
        <strain evidence="3">CBS 119687</strain>
    </source>
</reference>
<sequence>MEPAPRILPEIPRRIRSPNSQNAQPTYGYHNTFHTHAQLPVGSPPTYARASDPQSLRHLEEKARRETEAARSDDRPPAYTCSVELGGIMGVRKELSSPFRVSGHREWYNAYVVLRGTLLSIHRVKHPNILSKNRRPSPGRLIVSYSLQHAEVGMASDVKKSALIPKSPLAHFVPAASRQKVFETDPHLFEPIREHVLRLRVEAEQFLLCADTEEEMLSWTEALCAAIDISPPIEDRSEPRYRSLPRRNRRQRALDGGQYAENLESLSSVEAGRRIIAEQERIIRQLYPNLAGTREPENPAPGADAETEDFDAEDVRFPTRSSTRDARPHSSQDDDDERPSTSPADPKSTPTNQPDPAQTLRYRRRCAPVLLATSPRVSDVVFSEGIRMRISVREQTMTEFTSHPPRYDAHGWPKAKRAPKHIAIQIPTTAATCETVPTHSDAQRPSSPVRGMSDDSITSISFGEDLAPTRSEHGSDDIAFAAPSGPPSPTGLAHKMDAERQLDGMGKRRNSEGGFGAALGVGLLV</sequence>
<dbReference type="InterPro" id="IPR011993">
    <property type="entry name" value="PH-like_dom_sf"/>
</dbReference>